<dbReference type="EC" id="2.7.11.1" evidence="1"/>
<keyword evidence="2" id="KW-0723">Serine/threonine-protein kinase</keyword>
<keyword evidence="3" id="KW-0808">Transferase</keyword>
<proteinExistence type="predicted"/>
<evidence type="ECO:0000256" key="6">
    <source>
        <dbReference type="ARBA" id="ARBA00022840"/>
    </source>
</evidence>
<keyword evidence="9" id="KW-0472">Membrane</keyword>
<evidence type="ECO:0000256" key="1">
    <source>
        <dbReference type="ARBA" id="ARBA00012513"/>
    </source>
</evidence>
<sequence>MTAAEEAAQPAQMFGPYELGSVIGRGGMGRVIRARDTRLQRDVALKVMNHEVATDEGFRARFEREAKIVARLTDPHVIPIHGYGEIEGQLYLDMRLVEGRSLAELLTRGQLNVDRAVDIISQIADALDSAHREGLVHRDVKPSNILIDRIGFAYLVDFGIAASAGQRDLTQVGEIVGSAAYLAPERFDLGNHGDPSSDIYALTVVLFQVLTGSKPFPSTEITEVVSAHMSQQPPSVRSLRPDLPVGLDTVIRSGMAKDPSQRPATARALVDAAKHAIRETATARSTAPATAAQVRQPAHAQQPQTPPQATRAPVPPVPVAEQPRVAARHGSRAAQTAKSGTSQSLWLAAIVAVVICLVVILLAIVLH</sequence>
<evidence type="ECO:0000256" key="4">
    <source>
        <dbReference type="ARBA" id="ARBA00022741"/>
    </source>
</evidence>
<evidence type="ECO:0000256" key="9">
    <source>
        <dbReference type="SAM" id="Phobius"/>
    </source>
</evidence>
<dbReference type="InterPro" id="IPR011009">
    <property type="entry name" value="Kinase-like_dom_sf"/>
</dbReference>
<keyword evidence="12" id="KW-1185">Reference proteome</keyword>
<keyword evidence="6 7" id="KW-0067">ATP-binding</keyword>
<dbReference type="FunFam" id="1.10.510.10:FF:000021">
    <property type="entry name" value="Serine/threonine protein kinase"/>
    <property type="match status" value="1"/>
</dbReference>
<dbReference type="Pfam" id="PF00069">
    <property type="entry name" value="Pkinase"/>
    <property type="match status" value="1"/>
</dbReference>
<dbReference type="InterPro" id="IPR008271">
    <property type="entry name" value="Ser/Thr_kinase_AS"/>
</dbReference>
<evidence type="ECO:0000256" key="2">
    <source>
        <dbReference type="ARBA" id="ARBA00022527"/>
    </source>
</evidence>
<keyword evidence="5 11" id="KW-0418">Kinase</keyword>
<dbReference type="PROSITE" id="PS00108">
    <property type="entry name" value="PROTEIN_KINASE_ST"/>
    <property type="match status" value="1"/>
</dbReference>
<dbReference type="CDD" id="cd14014">
    <property type="entry name" value="STKc_PknB_like"/>
    <property type="match status" value="1"/>
</dbReference>
<keyword evidence="9" id="KW-0812">Transmembrane</keyword>
<accession>A0A561EBC8</accession>
<gene>
    <name evidence="11" type="ORF">BKA23_1724</name>
</gene>
<dbReference type="GO" id="GO:0004674">
    <property type="term" value="F:protein serine/threonine kinase activity"/>
    <property type="evidence" value="ECO:0007669"/>
    <property type="project" value="UniProtKB-KW"/>
</dbReference>
<dbReference type="Gene3D" id="1.10.510.10">
    <property type="entry name" value="Transferase(Phosphotransferase) domain 1"/>
    <property type="match status" value="1"/>
</dbReference>
<dbReference type="SMART" id="SM00220">
    <property type="entry name" value="S_TKc"/>
    <property type="match status" value="1"/>
</dbReference>
<evidence type="ECO:0000259" key="10">
    <source>
        <dbReference type="PROSITE" id="PS50011"/>
    </source>
</evidence>
<name>A0A561EBC8_9MICO</name>
<dbReference type="OrthoDB" id="9762169at2"/>
<evidence type="ECO:0000313" key="12">
    <source>
        <dbReference type="Proteomes" id="UP000318297"/>
    </source>
</evidence>
<protein>
    <recommendedName>
        <fullName evidence="1">non-specific serine/threonine protein kinase</fullName>
        <ecNumber evidence="1">2.7.11.1</ecNumber>
    </recommendedName>
</protein>
<evidence type="ECO:0000256" key="5">
    <source>
        <dbReference type="ARBA" id="ARBA00022777"/>
    </source>
</evidence>
<keyword evidence="9" id="KW-1133">Transmembrane helix</keyword>
<feature type="compositionally biased region" description="Low complexity" evidence="8">
    <location>
        <begin position="281"/>
        <end position="312"/>
    </location>
</feature>
<feature type="transmembrane region" description="Helical" evidence="9">
    <location>
        <begin position="345"/>
        <end position="366"/>
    </location>
</feature>
<feature type="domain" description="Protein kinase" evidence="10">
    <location>
        <begin position="17"/>
        <end position="278"/>
    </location>
</feature>
<dbReference type="Gene3D" id="3.30.200.20">
    <property type="entry name" value="Phosphorylase Kinase, domain 1"/>
    <property type="match status" value="1"/>
</dbReference>
<evidence type="ECO:0000256" key="3">
    <source>
        <dbReference type="ARBA" id="ARBA00022679"/>
    </source>
</evidence>
<reference evidence="11 12" key="1">
    <citation type="submission" date="2019-06" db="EMBL/GenBank/DDBJ databases">
        <title>Sequencing the genomes of 1000 actinobacteria strains.</title>
        <authorList>
            <person name="Klenk H.-P."/>
        </authorList>
    </citation>
    <scope>NUCLEOTIDE SEQUENCE [LARGE SCALE GENOMIC DNA]</scope>
    <source>
        <strain evidence="11 12">DSM 19560</strain>
    </source>
</reference>
<evidence type="ECO:0000256" key="8">
    <source>
        <dbReference type="SAM" id="MobiDB-lite"/>
    </source>
</evidence>
<dbReference type="PROSITE" id="PS50011">
    <property type="entry name" value="PROTEIN_KINASE_DOM"/>
    <property type="match status" value="1"/>
</dbReference>
<dbReference type="EMBL" id="VIVQ01000001">
    <property type="protein sequence ID" value="TWE12902.1"/>
    <property type="molecule type" value="Genomic_DNA"/>
</dbReference>
<dbReference type="SUPFAM" id="SSF56112">
    <property type="entry name" value="Protein kinase-like (PK-like)"/>
    <property type="match status" value="1"/>
</dbReference>
<dbReference type="InterPro" id="IPR017441">
    <property type="entry name" value="Protein_kinase_ATP_BS"/>
</dbReference>
<feature type="region of interest" description="Disordered" evidence="8">
    <location>
        <begin position="281"/>
        <end position="316"/>
    </location>
</feature>
<dbReference type="PROSITE" id="PS00107">
    <property type="entry name" value="PROTEIN_KINASE_ATP"/>
    <property type="match status" value="1"/>
</dbReference>
<dbReference type="PANTHER" id="PTHR43289:SF6">
    <property type="entry name" value="SERINE_THREONINE-PROTEIN KINASE NEKL-3"/>
    <property type="match status" value="1"/>
</dbReference>
<dbReference type="RefSeq" id="WP_145227249.1">
    <property type="nucleotide sequence ID" value="NZ_VIVQ01000001.1"/>
</dbReference>
<keyword evidence="4 7" id="KW-0547">Nucleotide-binding</keyword>
<dbReference type="GO" id="GO:0005524">
    <property type="term" value="F:ATP binding"/>
    <property type="evidence" value="ECO:0007669"/>
    <property type="project" value="UniProtKB-UniRule"/>
</dbReference>
<dbReference type="PANTHER" id="PTHR43289">
    <property type="entry name" value="MITOGEN-ACTIVATED PROTEIN KINASE KINASE KINASE 20-RELATED"/>
    <property type="match status" value="1"/>
</dbReference>
<evidence type="ECO:0000313" key="11">
    <source>
        <dbReference type="EMBL" id="TWE12902.1"/>
    </source>
</evidence>
<dbReference type="AlphaFoldDB" id="A0A561EBC8"/>
<dbReference type="InterPro" id="IPR000719">
    <property type="entry name" value="Prot_kinase_dom"/>
</dbReference>
<organism evidence="11 12">
    <name type="scientific">Rudaeicoccus suwonensis</name>
    <dbReference type="NCBI Taxonomy" id="657409"/>
    <lineage>
        <taxon>Bacteria</taxon>
        <taxon>Bacillati</taxon>
        <taxon>Actinomycetota</taxon>
        <taxon>Actinomycetes</taxon>
        <taxon>Micrococcales</taxon>
        <taxon>Dermacoccaceae</taxon>
        <taxon>Rudaeicoccus</taxon>
    </lineage>
</organism>
<comment type="caution">
    <text evidence="11">The sequence shown here is derived from an EMBL/GenBank/DDBJ whole genome shotgun (WGS) entry which is preliminary data.</text>
</comment>
<dbReference type="Proteomes" id="UP000318297">
    <property type="component" value="Unassembled WGS sequence"/>
</dbReference>
<evidence type="ECO:0000256" key="7">
    <source>
        <dbReference type="PROSITE-ProRule" id="PRU10141"/>
    </source>
</evidence>
<feature type="binding site" evidence="7">
    <location>
        <position position="46"/>
    </location>
    <ligand>
        <name>ATP</name>
        <dbReference type="ChEBI" id="CHEBI:30616"/>
    </ligand>
</feature>